<evidence type="ECO:0000313" key="1">
    <source>
        <dbReference type="EMBL" id="KMP18550.1"/>
    </source>
</evidence>
<evidence type="ECO:0000313" key="2">
    <source>
        <dbReference type="Proteomes" id="UP000036243"/>
    </source>
</evidence>
<protein>
    <recommendedName>
        <fullName evidence="3">DUF1819 family protein</fullName>
    </recommendedName>
</protein>
<proteinExistence type="predicted"/>
<evidence type="ECO:0008006" key="3">
    <source>
        <dbReference type="Google" id="ProtNLM"/>
    </source>
</evidence>
<dbReference type="AlphaFoldDB" id="A0A9X0KGF4"/>
<name>A0A9X0KGF4_BACCE</name>
<dbReference type="InterPro" id="IPR014948">
    <property type="entry name" value="BrxA"/>
</dbReference>
<dbReference type="Gene3D" id="1.10.3540.10">
    <property type="entry name" value="uncharacterized protein from magnetospirillum magneticum domain"/>
    <property type="match status" value="1"/>
</dbReference>
<dbReference type="EMBL" id="JYFW01000016">
    <property type="protein sequence ID" value="KMP18550.1"/>
    <property type="molecule type" value="Genomic_DNA"/>
</dbReference>
<dbReference type="Pfam" id="PF08849">
    <property type="entry name" value="BrxA"/>
    <property type="match status" value="1"/>
</dbReference>
<sequence>MEMKVYSGGFTAEHLYRNEMKIVADLQLKGMSKQAIKDKVFEENLFHCRSEAAMKDIFPRVYRRTEKLDDTLREILVNGSRSDNNAILLYAFLKHFKFPRDFVLEVIHYNLKRFKNTVTEGNVITFFEEKGQQYEEVRKWTDQTKYKLKQVTLKILVDGELLVKKGNEYEIKSIPLSKELREYVENNTECSDLLILTLNDWW</sequence>
<dbReference type="InterPro" id="IPR023137">
    <property type="entry name" value="BrxA_sf"/>
</dbReference>
<accession>A0A9X0KGF4</accession>
<organism evidence="1 2">
    <name type="scientific">Bacillus cereus</name>
    <dbReference type="NCBI Taxonomy" id="1396"/>
    <lineage>
        <taxon>Bacteria</taxon>
        <taxon>Bacillati</taxon>
        <taxon>Bacillota</taxon>
        <taxon>Bacilli</taxon>
        <taxon>Bacillales</taxon>
        <taxon>Bacillaceae</taxon>
        <taxon>Bacillus</taxon>
        <taxon>Bacillus cereus group</taxon>
    </lineage>
</organism>
<reference evidence="1 2" key="1">
    <citation type="submission" date="2015-02" db="EMBL/GenBank/DDBJ databases">
        <title>Evolution of B. cereus sensu lato: Distribution, horizontal transfer and duplication of chromosomal virulence genes.</title>
        <authorList>
            <person name="Boehm M.-E."/>
            <person name="Huptas C."/>
            <person name="Krey V.M."/>
            <person name="Scherer S."/>
        </authorList>
    </citation>
    <scope>NUCLEOTIDE SEQUENCE [LARGE SCALE GENOMIC DNA]</scope>
    <source>
        <strain evidence="1 2">#17</strain>
    </source>
</reference>
<comment type="caution">
    <text evidence="1">The sequence shown here is derived from an EMBL/GenBank/DDBJ whole genome shotgun (WGS) entry which is preliminary data.</text>
</comment>
<gene>
    <name evidence="1" type="ORF">TQ94_12615</name>
</gene>
<dbReference type="Proteomes" id="UP000036243">
    <property type="component" value="Unassembled WGS sequence"/>
</dbReference>